<proteinExistence type="predicted"/>
<name>F6ERU3_HOYSD</name>
<dbReference type="PANTHER" id="PTHR38011">
    <property type="entry name" value="DIHYDROFOLATE REDUCTASE FAMILY PROTEIN (AFU_ORTHOLOGUE AFUA_8G06820)"/>
    <property type="match status" value="1"/>
</dbReference>
<gene>
    <name evidence="2" type="ordered locus">AS9A_2311</name>
</gene>
<protein>
    <recommendedName>
        <fullName evidence="1">Bacterial bifunctional deaminase-reductase C-terminal domain-containing protein</fullName>
    </recommendedName>
</protein>
<dbReference type="Pfam" id="PF01872">
    <property type="entry name" value="RibD_C"/>
    <property type="match status" value="1"/>
</dbReference>
<dbReference type="OrthoDB" id="7949219at2"/>
<dbReference type="PANTHER" id="PTHR38011:SF11">
    <property type="entry name" value="2,5-DIAMINO-6-RIBOSYLAMINO-4(3H)-PYRIMIDINONE 5'-PHOSPHATE REDUCTASE"/>
    <property type="match status" value="1"/>
</dbReference>
<dbReference type="GO" id="GO:0009231">
    <property type="term" value="P:riboflavin biosynthetic process"/>
    <property type="evidence" value="ECO:0007669"/>
    <property type="project" value="InterPro"/>
</dbReference>
<organism evidence="2 3">
    <name type="scientific">Hoyosella subflava (strain DSM 45089 / JCM 17490 / NBRC 109087 / DQS3-9A1)</name>
    <name type="common">Amycolicicoccus subflavus</name>
    <dbReference type="NCBI Taxonomy" id="443218"/>
    <lineage>
        <taxon>Bacteria</taxon>
        <taxon>Bacillati</taxon>
        <taxon>Actinomycetota</taxon>
        <taxon>Actinomycetes</taxon>
        <taxon>Mycobacteriales</taxon>
        <taxon>Hoyosellaceae</taxon>
        <taxon>Hoyosella</taxon>
    </lineage>
</organism>
<dbReference type="RefSeq" id="WP_013807107.1">
    <property type="nucleotide sequence ID" value="NC_015564.1"/>
</dbReference>
<dbReference type="InterPro" id="IPR002734">
    <property type="entry name" value="RibDG_C"/>
</dbReference>
<accession>F6ERU3</accession>
<dbReference type="SUPFAM" id="SSF53597">
    <property type="entry name" value="Dihydrofolate reductase-like"/>
    <property type="match status" value="1"/>
</dbReference>
<evidence type="ECO:0000313" key="3">
    <source>
        <dbReference type="Proteomes" id="UP000009235"/>
    </source>
</evidence>
<dbReference type="EMBL" id="CP002786">
    <property type="protein sequence ID" value="AEF40758.1"/>
    <property type="molecule type" value="Genomic_DNA"/>
</dbReference>
<reference evidence="2 3" key="1">
    <citation type="journal article" date="2011" name="J. Bacteriol.">
        <title>Complete genome sequence of Amycolicicoccus subflavus DQS3-9A1T, an actinomycete isolated from crude oil-polluted soil.</title>
        <authorList>
            <person name="Cai M."/>
            <person name="Chen W.M."/>
            <person name="Nie Y."/>
            <person name="Chi C.Q."/>
            <person name="Wang Y.N."/>
            <person name="Tang Y.Q."/>
            <person name="Li G.Y."/>
            <person name="Wu X.L."/>
        </authorList>
    </citation>
    <scope>NUCLEOTIDE SEQUENCE [LARGE SCALE GENOMIC DNA]</scope>
    <source>
        <strain evidence="3">DSM 45089 / DQS3-9A1</strain>
    </source>
</reference>
<dbReference type="Proteomes" id="UP000009235">
    <property type="component" value="Chromosome"/>
</dbReference>
<evidence type="ECO:0000313" key="2">
    <source>
        <dbReference type="EMBL" id="AEF40758.1"/>
    </source>
</evidence>
<dbReference type="InterPro" id="IPR024072">
    <property type="entry name" value="DHFR-like_dom_sf"/>
</dbReference>
<dbReference type="eggNOG" id="COG0262">
    <property type="taxonomic scope" value="Bacteria"/>
</dbReference>
<dbReference type="Gene3D" id="3.40.430.10">
    <property type="entry name" value="Dihydrofolate Reductase, subunit A"/>
    <property type="match status" value="1"/>
</dbReference>
<dbReference type="AlphaFoldDB" id="F6ERU3"/>
<dbReference type="STRING" id="443218.AS9A_2311"/>
<sequence length="189" mass="21538">MRKLIYAIGASLDGFINDRDGTIDWTVPDEELHQFHNDRYREIEISLHGRRLYELMAEYWPHVPEDASQIEREFGGLWTAKPKVVFSHTLTEVHWNSILVNENAVEEVRRLKSGGDGVMEVGGASLAASLMPHGLIDEYQLFVSPVVLGGGTPLFPPLDKRIQLRLAETRHFNTALMLRYLADRGPFNR</sequence>
<dbReference type="GO" id="GO:0008703">
    <property type="term" value="F:5-amino-6-(5-phosphoribosylamino)uracil reductase activity"/>
    <property type="evidence" value="ECO:0007669"/>
    <property type="project" value="InterPro"/>
</dbReference>
<evidence type="ECO:0000259" key="1">
    <source>
        <dbReference type="Pfam" id="PF01872"/>
    </source>
</evidence>
<dbReference type="HOGENOM" id="CLU_043966_1_3_11"/>
<feature type="domain" description="Bacterial bifunctional deaminase-reductase C-terminal" evidence="1">
    <location>
        <begin position="2"/>
        <end position="176"/>
    </location>
</feature>
<keyword evidence="3" id="KW-1185">Reference proteome</keyword>
<dbReference type="InterPro" id="IPR050765">
    <property type="entry name" value="Riboflavin_Biosynth_HTPR"/>
</dbReference>
<dbReference type="KEGG" id="asd:AS9A_2311"/>